<keyword evidence="2" id="KW-0812">Transmembrane</keyword>
<evidence type="ECO:0000313" key="5">
    <source>
        <dbReference type="EMBL" id="NWI31474.1"/>
    </source>
</evidence>
<dbReference type="AlphaFoldDB" id="A0A851AII6"/>
<feature type="non-terminal residue" evidence="5">
    <location>
        <position position="64"/>
    </location>
</feature>
<dbReference type="GO" id="GO:0004888">
    <property type="term" value="F:transmembrane signaling receptor activity"/>
    <property type="evidence" value="ECO:0007669"/>
    <property type="project" value="TreeGrafter"/>
</dbReference>
<dbReference type="PANTHER" id="PTHR11860">
    <property type="entry name" value="POLYMERIC-IMMUNOGLOBULIN RECEPTOR"/>
    <property type="match status" value="1"/>
</dbReference>
<evidence type="ECO:0000256" key="2">
    <source>
        <dbReference type="ARBA" id="ARBA00022692"/>
    </source>
</evidence>
<dbReference type="PANTHER" id="PTHR11860:SF54">
    <property type="entry name" value="TRIGGERING RECEPTOR EXPRESSED ON MYELOID CELLS 2"/>
    <property type="match status" value="1"/>
</dbReference>
<dbReference type="GO" id="GO:0050850">
    <property type="term" value="P:positive regulation of calcium-mediated signaling"/>
    <property type="evidence" value="ECO:0007669"/>
    <property type="project" value="TreeGrafter"/>
</dbReference>
<protein>
    <submittedName>
        <fullName evidence="5">CLM6 protein</fullName>
    </submittedName>
</protein>
<sequence>PKAWCRLRGDTCEPLVERTTSRQHIYMNRAKKGRVAIEDYPMNSTMSVTMVNLQAEDSGTYCCA</sequence>
<organism evidence="5 6">
    <name type="scientific">Sula dactylatra</name>
    <name type="common">Masked booby</name>
    <dbReference type="NCBI Taxonomy" id="56068"/>
    <lineage>
        <taxon>Eukaryota</taxon>
        <taxon>Metazoa</taxon>
        <taxon>Chordata</taxon>
        <taxon>Craniata</taxon>
        <taxon>Vertebrata</taxon>
        <taxon>Euteleostomi</taxon>
        <taxon>Archelosauria</taxon>
        <taxon>Archosauria</taxon>
        <taxon>Dinosauria</taxon>
        <taxon>Saurischia</taxon>
        <taxon>Theropoda</taxon>
        <taxon>Coelurosauria</taxon>
        <taxon>Aves</taxon>
        <taxon>Neognathae</taxon>
        <taxon>Neoaves</taxon>
        <taxon>Aequornithes</taxon>
        <taxon>Suliformes</taxon>
        <taxon>Sulidae</taxon>
        <taxon>Sula</taxon>
    </lineage>
</organism>
<evidence type="ECO:0000259" key="4">
    <source>
        <dbReference type="Pfam" id="PF07686"/>
    </source>
</evidence>
<evidence type="ECO:0000256" key="3">
    <source>
        <dbReference type="ARBA" id="ARBA00023136"/>
    </source>
</evidence>
<dbReference type="GO" id="GO:0070374">
    <property type="term" value="P:positive regulation of ERK1 and ERK2 cascade"/>
    <property type="evidence" value="ECO:0007669"/>
    <property type="project" value="TreeGrafter"/>
</dbReference>
<feature type="domain" description="Immunoglobulin V-set" evidence="4">
    <location>
        <begin position="3"/>
        <end position="64"/>
    </location>
</feature>
<dbReference type="Gene3D" id="2.60.40.10">
    <property type="entry name" value="Immunoglobulins"/>
    <property type="match status" value="1"/>
</dbReference>
<gene>
    <name evidence="5" type="primary">Cd300c</name>
    <name evidence="5" type="ORF">SULDAC_R14665</name>
</gene>
<dbReference type="EMBL" id="WEKW01024043">
    <property type="protein sequence ID" value="NWI31474.1"/>
    <property type="molecule type" value="Genomic_DNA"/>
</dbReference>
<dbReference type="InterPro" id="IPR013783">
    <property type="entry name" value="Ig-like_fold"/>
</dbReference>
<dbReference type="GO" id="GO:0060100">
    <property type="term" value="P:positive regulation of phagocytosis, engulfment"/>
    <property type="evidence" value="ECO:0007669"/>
    <property type="project" value="TreeGrafter"/>
</dbReference>
<dbReference type="Pfam" id="PF07686">
    <property type="entry name" value="V-set"/>
    <property type="match status" value="1"/>
</dbReference>
<keyword evidence="3" id="KW-0472">Membrane</keyword>
<dbReference type="InterPro" id="IPR036179">
    <property type="entry name" value="Ig-like_dom_sf"/>
</dbReference>
<name>A0A851AII6_SULDA</name>
<dbReference type="InterPro" id="IPR050671">
    <property type="entry name" value="CD300_family_receptors"/>
</dbReference>
<accession>A0A851AII6</accession>
<feature type="non-terminal residue" evidence="5">
    <location>
        <position position="1"/>
    </location>
</feature>
<dbReference type="GO" id="GO:1903980">
    <property type="term" value="P:positive regulation of microglial cell activation"/>
    <property type="evidence" value="ECO:0007669"/>
    <property type="project" value="TreeGrafter"/>
</dbReference>
<dbReference type="GO" id="GO:0005886">
    <property type="term" value="C:plasma membrane"/>
    <property type="evidence" value="ECO:0007669"/>
    <property type="project" value="TreeGrafter"/>
</dbReference>
<comment type="caution">
    <text evidence="5">The sequence shown here is derived from an EMBL/GenBank/DDBJ whole genome shotgun (WGS) entry which is preliminary data.</text>
</comment>
<dbReference type="SUPFAM" id="SSF48726">
    <property type="entry name" value="Immunoglobulin"/>
    <property type="match status" value="1"/>
</dbReference>
<dbReference type="GO" id="GO:0120035">
    <property type="term" value="P:regulation of plasma membrane bounded cell projection organization"/>
    <property type="evidence" value="ECO:0007669"/>
    <property type="project" value="TreeGrafter"/>
</dbReference>
<reference evidence="5" key="1">
    <citation type="submission" date="2019-10" db="EMBL/GenBank/DDBJ databases">
        <title>Bird 10,000 Genomes (B10K) Project - Family phase.</title>
        <authorList>
            <person name="Zhang G."/>
        </authorList>
    </citation>
    <scope>NUCLEOTIDE SEQUENCE</scope>
    <source>
        <strain evidence="5">B10K-DU-002-49</strain>
        <tissue evidence="5">Muscle</tissue>
    </source>
</reference>
<dbReference type="InterPro" id="IPR013106">
    <property type="entry name" value="Ig_V-set"/>
</dbReference>
<evidence type="ECO:0000256" key="1">
    <source>
        <dbReference type="ARBA" id="ARBA00004370"/>
    </source>
</evidence>
<evidence type="ECO:0000313" key="6">
    <source>
        <dbReference type="Proteomes" id="UP000619137"/>
    </source>
</evidence>
<keyword evidence="6" id="KW-1185">Reference proteome</keyword>
<dbReference type="Proteomes" id="UP000619137">
    <property type="component" value="Unassembled WGS sequence"/>
</dbReference>
<comment type="subcellular location">
    <subcellularLocation>
        <location evidence="1">Membrane</location>
    </subcellularLocation>
</comment>
<proteinExistence type="predicted"/>